<dbReference type="InterPro" id="IPR004095">
    <property type="entry name" value="TGS"/>
</dbReference>
<dbReference type="FunFam" id="3.30.460.10:FF:000001">
    <property type="entry name" value="GTP pyrophosphokinase RelA"/>
    <property type="match status" value="1"/>
</dbReference>
<dbReference type="SUPFAM" id="SSF109604">
    <property type="entry name" value="HD-domain/PDEase-like"/>
    <property type="match status" value="1"/>
</dbReference>
<comment type="function">
    <text evidence="1">In eubacteria ppGpp (guanosine 3'-diphosphate 5'-diphosphate) is a mediator of the stringent response that coordinates a variety of cellular activities in response to changes in nutritional abundance.</text>
</comment>
<dbReference type="Proteomes" id="UP000323594">
    <property type="component" value="Chromosome"/>
</dbReference>
<dbReference type="InterPro" id="IPR012676">
    <property type="entry name" value="TGS-like"/>
</dbReference>
<evidence type="ECO:0000313" key="5">
    <source>
        <dbReference type="Proteomes" id="UP000323594"/>
    </source>
</evidence>
<dbReference type="SUPFAM" id="SSF81271">
    <property type="entry name" value="TGS-like"/>
    <property type="match status" value="1"/>
</dbReference>
<dbReference type="PANTHER" id="PTHR21262">
    <property type="entry name" value="GUANOSINE-3',5'-BIS DIPHOSPHATE 3'-PYROPHOSPHOHYDROLASE"/>
    <property type="match status" value="1"/>
</dbReference>
<dbReference type="CDD" id="cd01668">
    <property type="entry name" value="TGS_RSH"/>
    <property type="match status" value="1"/>
</dbReference>
<dbReference type="InterPro" id="IPR043519">
    <property type="entry name" value="NT_sf"/>
</dbReference>
<dbReference type="InterPro" id="IPR007685">
    <property type="entry name" value="RelA_SpoT"/>
</dbReference>
<dbReference type="SUPFAM" id="SSF81301">
    <property type="entry name" value="Nucleotidyltransferase"/>
    <property type="match status" value="1"/>
</dbReference>
<dbReference type="GO" id="GO:0008893">
    <property type="term" value="F:guanosine-3',5'-bis(diphosphate) 3'-diphosphatase activity"/>
    <property type="evidence" value="ECO:0007669"/>
    <property type="project" value="TreeGrafter"/>
</dbReference>
<dbReference type="InterPro" id="IPR033655">
    <property type="entry name" value="TGS_RelA/SpoT"/>
</dbReference>
<dbReference type="GO" id="GO:0005886">
    <property type="term" value="C:plasma membrane"/>
    <property type="evidence" value="ECO:0007669"/>
    <property type="project" value="TreeGrafter"/>
</dbReference>
<dbReference type="PANTHER" id="PTHR21262:SF31">
    <property type="entry name" value="GTP PYROPHOSPHOKINASE"/>
    <property type="match status" value="1"/>
</dbReference>
<evidence type="ECO:0000313" key="4">
    <source>
        <dbReference type="EMBL" id="QEJ98929.1"/>
    </source>
</evidence>
<dbReference type="Pfam" id="PF02824">
    <property type="entry name" value="TGS"/>
    <property type="match status" value="1"/>
</dbReference>
<dbReference type="CDD" id="cd05399">
    <property type="entry name" value="NT_Rel-Spo_like"/>
    <property type="match status" value="1"/>
</dbReference>
<dbReference type="Gene3D" id="3.10.20.30">
    <property type="match status" value="1"/>
</dbReference>
<feature type="region of interest" description="Disordered" evidence="2">
    <location>
        <begin position="490"/>
        <end position="510"/>
    </location>
</feature>
<dbReference type="InterPro" id="IPR004811">
    <property type="entry name" value="RelA/Spo_fam"/>
</dbReference>
<organism evidence="4 5">
    <name type="scientific">Treponema phagedenis</name>
    <dbReference type="NCBI Taxonomy" id="162"/>
    <lineage>
        <taxon>Bacteria</taxon>
        <taxon>Pseudomonadati</taxon>
        <taxon>Spirochaetota</taxon>
        <taxon>Spirochaetia</taxon>
        <taxon>Spirochaetales</taxon>
        <taxon>Treponemataceae</taxon>
        <taxon>Treponema</taxon>
    </lineage>
</organism>
<evidence type="ECO:0000259" key="3">
    <source>
        <dbReference type="PROSITE" id="PS51880"/>
    </source>
</evidence>
<dbReference type="SMART" id="SM00954">
    <property type="entry name" value="RelA_SpoT"/>
    <property type="match status" value="1"/>
</dbReference>
<accession>A0AAE6IV81</accession>
<reference evidence="4 5" key="1">
    <citation type="submission" date="2019-08" db="EMBL/GenBank/DDBJ databases">
        <authorList>
            <person name="Kuhnert P."/>
        </authorList>
    </citation>
    <scope>NUCLEOTIDE SEQUENCE [LARGE SCALE GENOMIC DNA]</scope>
    <source>
        <strain evidence="4 5">B36.5</strain>
    </source>
</reference>
<sequence>MIEKIENLTSIEQFFKDFPQYNSHNDKDNLIKAWMFMLERRENEIPEAGNSAVEHPIRMARILASLGLDNDTIICALLYGEPAKLQFTKEEVIEFFGEKVNALLEATVKFSDVKLYNKTGQRADTICKMLFSMVDDIRVMIIQLAERLDKIRYLSEYPEERQRPIAAEISEIWAPLAQRLGISTIQNELEDLSLKYLNREAFDQIKKMVSAKKKERESFLANAEKEVYKVISRAGLEVKVQTRAKHFWSIYRKMKKRNKAADELFDLLAMRILCSTINECYTVLGLVHTIWKPLEGRFKDYIAMPKANGYQSLHTTVICDEGQTLEIQIRTYDMHEVAERGIASHWIYKEHNTHKQTGAAELSFVRQLKELSKKEFNNDEFLTELKNDLLGDTIYVFTPRADIIELPAGATAIDFAYAIHSAVGEKIVSAKADGSIIPLSRPLKNTQVIEVITHPHAHPTRNQYANAKTSRARQKIRAWLQAHEELAPPPEKEEKKLHRPARTVAEESKKTQDFDPAILKIRVGDSSNFMVKFAQCCSPKPPDAVCGYVSRGRGVIIHRENCPNLAKIPDIADRKIEVEWEKPKTPKQKKSGTQKKQ</sequence>
<dbReference type="GO" id="GO:0008728">
    <property type="term" value="F:GTP diphosphokinase activity"/>
    <property type="evidence" value="ECO:0007669"/>
    <property type="project" value="TreeGrafter"/>
</dbReference>
<name>A0AAE6IV81_TREPH</name>
<dbReference type="GO" id="GO:0042594">
    <property type="term" value="P:response to starvation"/>
    <property type="evidence" value="ECO:0007669"/>
    <property type="project" value="TreeGrafter"/>
</dbReference>
<evidence type="ECO:0000256" key="2">
    <source>
        <dbReference type="SAM" id="MobiDB-lite"/>
    </source>
</evidence>
<dbReference type="Pfam" id="PF04607">
    <property type="entry name" value="RelA_SpoT"/>
    <property type="match status" value="1"/>
</dbReference>
<feature type="domain" description="TGS" evidence="3">
    <location>
        <begin position="392"/>
        <end position="453"/>
    </location>
</feature>
<dbReference type="Gene3D" id="1.10.3210.10">
    <property type="entry name" value="Hypothetical protein af1432"/>
    <property type="match status" value="1"/>
</dbReference>
<dbReference type="NCBIfam" id="TIGR00691">
    <property type="entry name" value="spoT_relA"/>
    <property type="match status" value="1"/>
</dbReference>
<dbReference type="GO" id="GO:0015969">
    <property type="term" value="P:guanosine tetraphosphate metabolic process"/>
    <property type="evidence" value="ECO:0007669"/>
    <property type="project" value="InterPro"/>
</dbReference>
<dbReference type="EMBL" id="CP042817">
    <property type="protein sequence ID" value="QEJ98929.1"/>
    <property type="molecule type" value="Genomic_DNA"/>
</dbReference>
<proteinExistence type="inferred from homology"/>
<dbReference type="FunFam" id="3.10.20.30:FF:000002">
    <property type="entry name" value="GTP pyrophosphokinase (RelA/SpoT)"/>
    <property type="match status" value="1"/>
</dbReference>
<gene>
    <name evidence="4" type="ORF">FUT82_13600</name>
</gene>
<dbReference type="Pfam" id="PF13328">
    <property type="entry name" value="HD_4"/>
    <property type="match status" value="1"/>
</dbReference>
<dbReference type="RefSeq" id="WP_024752226.1">
    <property type="nucleotide sequence ID" value="NZ_CP027018.1"/>
</dbReference>
<dbReference type="PROSITE" id="PS51880">
    <property type="entry name" value="TGS"/>
    <property type="match status" value="1"/>
</dbReference>
<dbReference type="GO" id="GO:0015949">
    <property type="term" value="P:nucleobase-containing small molecule interconversion"/>
    <property type="evidence" value="ECO:0007669"/>
    <property type="project" value="UniProtKB-ARBA"/>
</dbReference>
<evidence type="ECO:0000256" key="1">
    <source>
        <dbReference type="RuleBase" id="RU003847"/>
    </source>
</evidence>
<comment type="similarity">
    <text evidence="1">Belongs to the relA/spoT family.</text>
</comment>
<dbReference type="Gene3D" id="3.30.460.10">
    <property type="entry name" value="Beta Polymerase, domain 2"/>
    <property type="match status" value="1"/>
</dbReference>
<protein>
    <submittedName>
        <fullName evidence="4">Bifunctional (P)ppGpp synthetase/guanosine-3',5'-bis(Diphosphate) 3'-pyrophosphohydrolase</fullName>
    </submittedName>
</protein>
<dbReference type="InterPro" id="IPR012675">
    <property type="entry name" value="Beta-grasp_dom_sf"/>
</dbReference>
<dbReference type="AlphaFoldDB" id="A0AAE6IV81"/>